<sequence>MTLNEEDCKMENERGRMTDEQALIMLKKEKINLTLDQVSRVLEFMRKLAAITVSNYLNEKNEKDSRFICESEYGRTSGQRILTKKSGGGIKKILPNK</sequence>
<evidence type="ECO:0000313" key="2">
    <source>
        <dbReference type="Proteomes" id="UP001574170"/>
    </source>
</evidence>
<protein>
    <submittedName>
        <fullName evidence="1">Uncharacterized protein</fullName>
    </submittedName>
</protein>
<name>A0ABV4TFI9_9FLAO</name>
<dbReference type="Proteomes" id="UP001574170">
    <property type="component" value="Unassembled WGS sequence"/>
</dbReference>
<keyword evidence="2" id="KW-1185">Reference proteome</keyword>
<comment type="caution">
    <text evidence="1">The sequence shown here is derived from an EMBL/GenBank/DDBJ whole genome shotgun (WGS) entry which is preliminary data.</text>
</comment>
<organism evidence="1 2">
    <name type="scientific">Flavobacterium magnesitis</name>
    <dbReference type="NCBI Taxonomy" id="3138077"/>
    <lineage>
        <taxon>Bacteria</taxon>
        <taxon>Pseudomonadati</taxon>
        <taxon>Bacteroidota</taxon>
        <taxon>Flavobacteriia</taxon>
        <taxon>Flavobacteriales</taxon>
        <taxon>Flavobacteriaceae</taxon>
        <taxon>Flavobacterium</taxon>
    </lineage>
</organism>
<accession>A0ABV4TFI9</accession>
<dbReference type="RefSeq" id="WP_373389968.1">
    <property type="nucleotide sequence ID" value="NZ_JBCFQK010000001.1"/>
</dbReference>
<proteinExistence type="predicted"/>
<evidence type="ECO:0000313" key="1">
    <source>
        <dbReference type="EMBL" id="MFA9192891.1"/>
    </source>
</evidence>
<dbReference type="EMBL" id="JBCFQK010000001">
    <property type="protein sequence ID" value="MFA9192891.1"/>
    <property type="molecule type" value="Genomic_DNA"/>
</dbReference>
<reference evidence="1 2" key="1">
    <citation type="submission" date="2024-04" db="EMBL/GenBank/DDBJ databases">
        <title>New Clade of Flavobacterium.</title>
        <authorList>
            <person name="Matos L."/>
            <person name="Proenca D.N."/>
            <person name="Fransisco R.M."/>
            <person name="Chung A.P."/>
            <person name="Maccario L."/>
            <person name="Sorensen S.J."/>
            <person name="Morais P.V."/>
        </authorList>
    </citation>
    <scope>NUCLEOTIDE SEQUENCE [LARGE SCALE GENOMIC DNA]</scope>
    <source>
        <strain evidence="1 2">FBOR7N2.3</strain>
    </source>
</reference>
<gene>
    <name evidence="1" type="ORF">AAGV33_00630</name>
</gene>